<evidence type="ECO:0000313" key="2">
    <source>
        <dbReference type="EMBL" id="CAA6819799.1"/>
    </source>
</evidence>
<sequence>MNKILSSVLIGTIISSISLSAATAVVGEDVPTADRLSKLYINPDYVDYSGTAALGGENLNSYEHNVSVDFATGVPKEIELVWSSFVNLTSGSKFTLRANNATFALAQEAIICTNAAILDAGLGKVGTMVSVGDTDGSTTMNNMSFRIDDNLLAASLVRDSNVTFMAGSACATGTPLSIISSADACTAISVEIPQAIDDSSQAFTDYTAPAIQVAQTKRLVTVACDVPVCTIDTNEENKVFSDAVLATGINNPMVAAATDSRASEYCPGCEETATGPCTTTITVKNMSDEFNLTALTVTPVFANSANSDVAITLAADGTHSDSNDTGVMGSAITINDINVSNAGGEHNITITYTPTGTSVITEGDVTGGLVFTASNGKVLSSDREAKGASLATFATGGETQFTVPYMNSSYKSMVKVTSLSDSEATISAIVTDQDGTVSPSIDLGTIAAGATGFYFSTQGALKDGADAAGLKNAWSVVFSISAEATVVATMAGPDGGDRAISVF</sequence>
<gene>
    <name evidence="2" type="ORF">HELGO_WM1414</name>
</gene>
<dbReference type="EMBL" id="CACVAP010000093">
    <property type="protein sequence ID" value="CAA6819799.1"/>
    <property type="molecule type" value="Genomic_DNA"/>
</dbReference>
<proteinExistence type="predicted"/>
<dbReference type="AlphaFoldDB" id="A0A6S6TZ97"/>
<keyword evidence="1" id="KW-0732">Signal</keyword>
<feature type="signal peptide" evidence="1">
    <location>
        <begin position="1"/>
        <end position="21"/>
    </location>
</feature>
<feature type="chain" id="PRO_5027657465" evidence="1">
    <location>
        <begin position="22"/>
        <end position="503"/>
    </location>
</feature>
<name>A0A6S6TZ97_9BACT</name>
<protein>
    <submittedName>
        <fullName evidence="2">Uncharacterized protein</fullName>
    </submittedName>
</protein>
<accession>A0A6S6TZ97</accession>
<reference evidence="2" key="1">
    <citation type="submission" date="2020-01" db="EMBL/GenBank/DDBJ databases">
        <authorList>
            <person name="Meier V. D."/>
            <person name="Meier V D."/>
        </authorList>
    </citation>
    <scope>NUCLEOTIDE SEQUENCE</scope>
    <source>
        <strain evidence="2">HLG_WM_MAG_06</strain>
    </source>
</reference>
<organism evidence="2">
    <name type="scientific">uncultured Sulfurovum sp</name>
    <dbReference type="NCBI Taxonomy" id="269237"/>
    <lineage>
        <taxon>Bacteria</taxon>
        <taxon>Pseudomonadati</taxon>
        <taxon>Campylobacterota</taxon>
        <taxon>Epsilonproteobacteria</taxon>
        <taxon>Campylobacterales</taxon>
        <taxon>Sulfurovaceae</taxon>
        <taxon>Sulfurovum</taxon>
        <taxon>environmental samples</taxon>
    </lineage>
</organism>
<evidence type="ECO:0000256" key="1">
    <source>
        <dbReference type="SAM" id="SignalP"/>
    </source>
</evidence>